<evidence type="ECO:0000313" key="1">
    <source>
        <dbReference type="EMBL" id="MBE0349211.1"/>
    </source>
</evidence>
<dbReference type="EMBL" id="AQHF01000034">
    <property type="protein sequence ID" value="MBE0349211.1"/>
    <property type="molecule type" value="Genomic_DNA"/>
</dbReference>
<evidence type="ECO:0000313" key="2">
    <source>
        <dbReference type="Proteomes" id="UP000660708"/>
    </source>
</evidence>
<gene>
    <name evidence="1" type="ORF">PPEP_b1159</name>
</gene>
<sequence>MLCPLHTDGYAHWYYFVLVVVSLRDIKPEVQAISVLMEKVK</sequence>
<comment type="caution">
    <text evidence="1">The sequence shown here is derived from an EMBL/GenBank/DDBJ whole genome shotgun (WGS) entry which is preliminary data.</text>
</comment>
<dbReference type="AlphaFoldDB" id="A0A8I0N1P7"/>
<accession>A0A8I0N1P7</accession>
<reference evidence="1 2" key="1">
    <citation type="submission" date="2015-06" db="EMBL/GenBank/DDBJ databases">
        <title>Genome sequence of Pseudoalteromonas peptidolytica.</title>
        <authorList>
            <person name="Xie B.-B."/>
            <person name="Rong J.-C."/>
            <person name="Qin Q.-L."/>
            <person name="Zhang Y.-Z."/>
        </authorList>
    </citation>
    <scope>NUCLEOTIDE SEQUENCE [LARGE SCALE GENOMIC DNA]</scope>
    <source>
        <strain evidence="1 2">F12-50-A1</strain>
    </source>
</reference>
<name>A0A8I0N1P7_9GAMM</name>
<protein>
    <submittedName>
        <fullName evidence="1">Uncharacterized protein</fullName>
    </submittedName>
</protein>
<keyword evidence="2" id="KW-1185">Reference proteome</keyword>
<organism evidence="1 2">
    <name type="scientific">Pseudoalteromonas peptidolytica F12-50-A1</name>
    <dbReference type="NCBI Taxonomy" id="1315280"/>
    <lineage>
        <taxon>Bacteria</taxon>
        <taxon>Pseudomonadati</taxon>
        <taxon>Pseudomonadota</taxon>
        <taxon>Gammaproteobacteria</taxon>
        <taxon>Alteromonadales</taxon>
        <taxon>Pseudoalteromonadaceae</taxon>
        <taxon>Pseudoalteromonas</taxon>
    </lineage>
</organism>
<proteinExistence type="predicted"/>
<dbReference type="Proteomes" id="UP000660708">
    <property type="component" value="Unassembled WGS sequence"/>
</dbReference>